<reference evidence="1 2" key="1">
    <citation type="submission" date="2022-09" db="EMBL/GenBank/DDBJ databases">
        <authorList>
            <person name="Kop L."/>
        </authorList>
    </citation>
    <scope>NUCLEOTIDE SEQUENCE [LARGE SCALE GENOMIC DNA]</scope>
    <source>
        <strain evidence="1 2">347</strain>
    </source>
</reference>
<evidence type="ECO:0000313" key="1">
    <source>
        <dbReference type="EMBL" id="CAI2718568.1"/>
    </source>
</evidence>
<sequence>MKPEDFTLFSGGVKGAEAEFGANAERLGMEEVHFTFEGHKIVRKRGVRFLTQDELKHGDVSLAYVSKLMNRKYSDGPLFRKILQSIWHMANHAGEVFVVGHILEDKTVKGGTGWSAELAKLFNKPLYVFDQDQEQWFKWNNQSWKKTTPKIHNKNFAGTGTRFLNTAGKQAIADLFDHSFSK</sequence>
<keyword evidence="2" id="KW-1185">Reference proteome</keyword>
<name>A0ABN8VZ32_9BACT</name>
<dbReference type="Proteomes" id="UP001157733">
    <property type="component" value="Chromosome"/>
</dbReference>
<dbReference type="EMBL" id="OX336137">
    <property type="protein sequence ID" value="CAI2718568.1"/>
    <property type="molecule type" value="Genomic_DNA"/>
</dbReference>
<evidence type="ECO:0000313" key="2">
    <source>
        <dbReference type="Proteomes" id="UP001157733"/>
    </source>
</evidence>
<protein>
    <submittedName>
        <fullName evidence="1">Uncharacterized protein</fullName>
    </submittedName>
</protein>
<organism evidence="1 2">
    <name type="scientific">Nitrospina watsonii</name>
    <dbReference type="NCBI Taxonomy" id="1323948"/>
    <lineage>
        <taxon>Bacteria</taxon>
        <taxon>Pseudomonadati</taxon>
        <taxon>Nitrospinota/Tectimicrobiota group</taxon>
        <taxon>Nitrospinota</taxon>
        <taxon>Nitrospinia</taxon>
        <taxon>Nitrospinales</taxon>
        <taxon>Nitrospinaceae</taxon>
        <taxon>Nitrospina</taxon>
    </lineage>
</organism>
<proteinExistence type="predicted"/>
<accession>A0ABN8VZ32</accession>
<gene>
    <name evidence="1" type="ORF">NSPWAT_1709</name>
</gene>
<dbReference type="RefSeq" id="WP_282011461.1">
    <property type="nucleotide sequence ID" value="NZ_OX336137.1"/>
</dbReference>